<dbReference type="InParanoid" id="A0A1X2HLB7"/>
<evidence type="ECO:0000256" key="1">
    <source>
        <dbReference type="SAM" id="SignalP"/>
    </source>
</evidence>
<comment type="caution">
    <text evidence="2">The sequence shown here is derived from an EMBL/GenBank/DDBJ whole genome shotgun (WGS) entry which is preliminary data.</text>
</comment>
<dbReference type="InterPro" id="IPR035810">
    <property type="entry name" value="PEBP_euk"/>
</dbReference>
<dbReference type="PANTHER" id="PTHR11362:SF82">
    <property type="entry name" value="PHOSPHATIDYLETHANOLAMINE-BINDING PROTEIN 4"/>
    <property type="match status" value="1"/>
</dbReference>
<keyword evidence="1" id="KW-0732">Signal</keyword>
<sequence length="190" mass="21574">MKIVTPFFFAFALVNSAFAASLGNLKQSLKDGGIIPNVLDDFEPTSELRITYHVTKQLTPGTDITLEEVESAPHVWFSNADHEAQYTLVMFDADHSSRFLRHWVVTNIDGAKPGTSVADMSPVHQYTPYQAPDIEEHRYVFALFQQPQKDQSMFPMFEELPSDRSAFDIKRFATDNKLKLVSAIYMNAHK</sequence>
<keyword evidence="3" id="KW-1185">Reference proteome</keyword>
<dbReference type="Proteomes" id="UP000242180">
    <property type="component" value="Unassembled WGS sequence"/>
</dbReference>
<dbReference type="Pfam" id="PF01161">
    <property type="entry name" value="PBP"/>
    <property type="match status" value="1"/>
</dbReference>
<name>A0A1X2HLB7_SYNRA</name>
<proteinExistence type="predicted"/>
<dbReference type="Gene3D" id="3.90.280.10">
    <property type="entry name" value="PEBP-like"/>
    <property type="match status" value="1"/>
</dbReference>
<evidence type="ECO:0000313" key="2">
    <source>
        <dbReference type="EMBL" id="ORZ00173.1"/>
    </source>
</evidence>
<dbReference type="SUPFAM" id="SSF49777">
    <property type="entry name" value="PEBP-like"/>
    <property type="match status" value="1"/>
</dbReference>
<dbReference type="InterPro" id="IPR008914">
    <property type="entry name" value="PEBP"/>
</dbReference>
<dbReference type="AlphaFoldDB" id="A0A1X2HLB7"/>
<dbReference type="STRING" id="13706.A0A1X2HLB7"/>
<organism evidence="2 3">
    <name type="scientific">Syncephalastrum racemosum</name>
    <name type="common">Filamentous fungus</name>
    <dbReference type="NCBI Taxonomy" id="13706"/>
    <lineage>
        <taxon>Eukaryota</taxon>
        <taxon>Fungi</taxon>
        <taxon>Fungi incertae sedis</taxon>
        <taxon>Mucoromycota</taxon>
        <taxon>Mucoromycotina</taxon>
        <taxon>Mucoromycetes</taxon>
        <taxon>Mucorales</taxon>
        <taxon>Syncephalastraceae</taxon>
        <taxon>Syncephalastrum</taxon>
    </lineage>
</organism>
<dbReference type="EMBL" id="MCGN01000002">
    <property type="protein sequence ID" value="ORZ00173.1"/>
    <property type="molecule type" value="Genomic_DNA"/>
</dbReference>
<dbReference type="PANTHER" id="PTHR11362">
    <property type="entry name" value="PHOSPHATIDYLETHANOLAMINE-BINDING PROTEIN"/>
    <property type="match status" value="1"/>
</dbReference>
<dbReference type="OrthoDB" id="2506647at2759"/>
<accession>A0A1X2HLB7</accession>
<feature type="chain" id="PRO_5012710567" evidence="1">
    <location>
        <begin position="20"/>
        <end position="190"/>
    </location>
</feature>
<dbReference type="CDD" id="cd00866">
    <property type="entry name" value="PEBP_euk"/>
    <property type="match status" value="1"/>
</dbReference>
<protein>
    <submittedName>
        <fullName evidence="2">Phosphatidylethanolamine-binding protein</fullName>
    </submittedName>
</protein>
<gene>
    <name evidence="2" type="ORF">BCR43DRAFT_521250</name>
</gene>
<feature type="signal peptide" evidence="1">
    <location>
        <begin position="1"/>
        <end position="19"/>
    </location>
</feature>
<reference evidence="2 3" key="1">
    <citation type="submission" date="2016-07" db="EMBL/GenBank/DDBJ databases">
        <title>Pervasive Adenine N6-methylation of Active Genes in Fungi.</title>
        <authorList>
            <consortium name="DOE Joint Genome Institute"/>
            <person name="Mondo S.J."/>
            <person name="Dannebaum R.O."/>
            <person name="Kuo R.C."/>
            <person name="Labutti K."/>
            <person name="Haridas S."/>
            <person name="Kuo A."/>
            <person name="Salamov A."/>
            <person name="Ahrendt S.R."/>
            <person name="Lipzen A."/>
            <person name="Sullivan W."/>
            <person name="Andreopoulos W.B."/>
            <person name="Clum A."/>
            <person name="Lindquist E."/>
            <person name="Daum C."/>
            <person name="Ramamoorthy G.K."/>
            <person name="Gryganskyi A."/>
            <person name="Culley D."/>
            <person name="Magnuson J.K."/>
            <person name="James T.Y."/>
            <person name="O'Malley M.A."/>
            <person name="Stajich J.E."/>
            <person name="Spatafora J.W."/>
            <person name="Visel A."/>
            <person name="Grigoriev I.V."/>
        </authorList>
    </citation>
    <scope>NUCLEOTIDE SEQUENCE [LARGE SCALE GENOMIC DNA]</scope>
    <source>
        <strain evidence="2 3">NRRL 2496</strain>
    </source>
</reference>
<dbReference type="InterPro" id="IPR036610">
    <property type="entry name" value="PEBP-like_sf"/>
</dbReference>
<evidence type="ECO:0000313" key="3">
    <source>
        <dbReference type="Proteomes" id="UP000242180"/>
    </source>
</evidence>